<dbReference type="WBParaSite" id="PS1159_v2.g724.t1">
    <property type="protein sequence ID" value="PS1159_v2.g724.t1"/>
    <property type="gene ID" value="PS1159_v2.g724"/>
</dbReference>
<proteinExistence type="predicted"/>
<evidence type="ECO:0000313" key="1">
    <source>
        <dbReference type="Proteomes" id="UP000887580"/>
    </source>
</evidence>
<dbReference type="Proteomes" id="UP000887580">
    <property type="component" value="Unplaced"/>
</dbReference>
<name>A0AC35GPB0_9BILA</name>
<accession>A0AC35GPB0</accession>
<reference evidence="2" key="1">
    <citation type="submission" date="2022-11" db="UniProtKB">
        <authorList>
            <consortium name="WormBaseParasite"/>
        </authorList>
    </citation>
    <scope>IDENTIFICATION</scope>
</reference>
<protein>
    <submittedName>
        <fullName evidence="2">Reverse transcriptase domain-containing protein</fullName>
    </submittedName>
</protein>
<sequence length="411" mass="47064">MQGKVPLLWKQSHVIPIFKKGERHFPANYRPISLNCSLSAIPQIIVIDFLNKFFVEHKLIPDCQHGFTKGKSVTTQLLETFDYITQKAEKGIPVDIIFFDFKKAFDRLKHAKLFAKLKKANVPYSIIAWIQAFLTDRKFRVKIGETLSELFEANSGVPQGSKLGPLLFSFFIADLISFCETPGVENELFADDLKALSASLSHANSPLHKFLSKLETWTAENELEVAAHKCNVLHCLPKKNPKVPYFFNGYKLPNNQETIRDLGINVSDDLSWEPHINKIAKNATTRLFILFKALRSTSPKLLLQMYHTYVRPLVEFATPVFNPSARKLVDKLEKVQRVAVRLIFSRSRDLRPYSNAPYEEKLQMLGIESLETRRNKFDLAFLNDYISGNVNFKLNLTMRSSITRGAEKKLI</sequence>
<organism evidence="1 2">
    <name type="scientific">Panagrolaimus sp. PS1159</name>
    <dbReference type="NCBI Taxonomy" id="55785"/>
    <lineage>
        <taxon>Eukaryota</taxon>
        <taxon>Metazoa</taxon>
        <taxon>Ecdysozoa</taxon>
        <taxon>Nematoda</taxon>
        <taxon>Chromadorea</taxon>
        <taxon>Rhabditida</taxon>
        <taxon>Tylenchina</taxon>
        <taxon>Panagrolaimomorpha</taxon>
        <taxon>Panagrolaimoidea</taxon>
        <taxon>Panagrolaimidae</taxon>
        <taxon>Panagrolaimus</taxon>
    </lineage>
</organism>
<evidence type="ECO:0000313" key="2">
    <source>
        <dbReference type="WBParaSite" id="PS1159_v2.g724.t1"/>
    </source>
</evidence>